<accession>A0ABW6B142</accession>
<protein>
    <submittedName>
        <fullName evidence="2">DUF2490 domain-containing protein</fullName>
    </submittedName>
</protein>
<proteinExistence type="predicted"/>
<reference evidence="3" key="1">
    <citation type="journal article" date="2019" name="Int. J. Syst. Evol. Microbiol.">
        <title>The Global Catalogue of Microorganisms (GCM) 10K type strain sequencing project: providing services to taxonomists for standard genome sequencing and annotation.</title>
        <authorList>
            <consortium name="The Broad Institute Genomics Platform"/>
            <consortium name="The Broad Institute Genome Sequencing Center for Infectious Disease"/>
            <person name="Wu L."/>
            <person name="Ma J."/>
        </authorList>
    </citation>
    <scope>NUCLEOTIDE SEQUENCE [LARGE SCALE GENOMIC DNA]</scope>
    <source>
        <strain evidence="3">KCTC 23098</strain>
    </source>
</reference>
<organism evidence="2 3">
    <name type="scientific">Olivibacter jilunii</name>
    <dbReference type="NCBI Taxonomy" id="985016"/>
    <lineage>
        <taxon>Bacteria</taxon>
        <taxon>Pseudomonadati</taxon>
        <taxon>Bacteroidota</taxon>
        <taxon>Sphingobacteriia</taxon>
        <taxon>Sphingobacteriales</taxon>
        <taxon>Sphingobacteriaceae</taxon>
        <taxon>Olivibacter</taxon>
    </lineage>
</organism>
<evidence type="ECO:0000313" key="2">
    <source>
        <dbReference type="EMBL" id="MFD2963067.1"/>
    </source>
</evidence>
<keyword evidence="3" id="KW-1185">Reference proteome</keyword>
<evidence type="ECO:0000256" key="1">
    <source>
        <dbReference type="SAM" id="SignalP"/>
    </source>
</evidence>
<dbReference type="Pfam" id="PF10677">
    <property type="entry name" value="DUF2490"/>
    <property type="match status" value="1"/>
</dbReference>
<feature type="chain" id="PRO_5046205194" evidence="1">
    <location>
        <begin position="23"/>
        <end position="243"/>
    </location>
</feature>
<dbReference type="Proteomes" id="UP001597560">
    <property type="component" value="Unassembled WGS sequence"/>
</dbReference>
<dbReference type="InterPro" id="IPR019619">
    <property type="entry name" value="DUF2490"/>
</dbReference>
<dbReference type="RefSeq" id="WP_003012694.1">
    <property type="nucleotide sequence ID" value="NZ_JBHUPA010000007.1"/>
</dbReference>
<name>A0ABW6B142_9SPHI</name>
<dbReference type="EMBL" id="JBHUPA010000007">
    <property type="protein sequence ID" value="MFD2963067.1"/>
    <property type="molecule type" value="Genomic_DNA"/>
</dbReference>
<feature type="signal peptide" evidence="1">
    <location>
        <begin position="1"/>
        <end position="22"/>
    </location>
</feature>
<gene>
    <name evidence="2" type="ORF">ACFS6J_14800</name>
</gene>
<keyword evidence="1" id="KW-0732">Signal</keyword>
<evidence type="ECO:0000313" key="3">
    <source>
        <dbReference type="Proteomes" id="UP001597560"/>
    </source>
</evidence>
<comment type="caution">
    <text evidence="2">The sequence shown here is derived from an EMBL/GenBank/DDBJ whole genome shotgun (WGS) entry which is preliminary data.</text>
</comment>
<sequence length="243" mass="28967">MYRFKRLLATAMWVFIAQTLQAQKHYNAWFRSTLSVPVGEKFKVDNEFQHRRQSGFQNGNMLDNNLMFTFRNWVHYQHNPNLKFSVSPFAYFSHYRIIQDKPDKEAAPNSEVRFSVAEELQHKIYKRIYLVNRNALEYRIINNQQPNVIRFRTRFGGRYELTEQLKLTLFDEFFINVTGTSSAQFPDHNRTGLNIEYSVLPNLKFDVGYIYLIRFSVPSASGNIRLYENNMFLNLTYQLKNNK</sequence>